<feature type="domain" description="SAF" evidence="2">
    <location>
        <begin position="18"/>
        <end position="93"/>
    </location>
</feature>
<dbReference type="GO" id="GO:0016829">
    <property type="term" value="F:lyase activity"/>
    <property type="evidence" value="ECO:0007669"/>
    <property type="project" value="UniProtKB-KW"/>
</dbReference>
<evidence type="ECO:0000313" key="3">
    <source>
        <dbReference type="EMBL" id="TFE28618.1"/>
    </source>
</evidence>
<dbReference type="SMART" id="SM00858">
    <property type="entry name" value="SAF"/>
    <property type="match status" value="1"/>
</dbReference>
<evidence type="ECO:0000256" key="1">
    <source>
        <dbReference type="ARBA" id="ARBA00023239"/>
    </source>
</evidence>
<dbReference type="CDD" id="cd11613">
    <property type="entry name" value="SAF_AH_GD"/>
    <property type="match status" value="1"/>
</dbReference>
<sequence>MSHEITAKSDAIVMNEQDHVATALRDMTAGELVRFNVGAESRTLLLLEPVAFGHKFAVVRIGEGEEIRKYAEVIGRSTRVIDAGSHVHVHNIEGIRGRGDQARKEMTS</sequence>
<dbReference type="AlphaFoldDB" id="A0A4Y8M5T8"/>
<gene>
    <name evidence="3" type="ORF">E2980_07265</name>
</gene>
<dbReference type="OrthoDB" id="9804574at2"/>
<dbReference type="InterPro" id="IPR013974">
    <property type="entry name" value="SAF"/>
</dbReference>
<dbReference type="RefSeq" id="WP_135151489.1">
    <property type="nucleotide sequence ID" value="NZ_SOMN01000006.1"/>
</dbReference>
<evidence type="ECO:0000313" key="4">
    <source>
        <dbReference type="Proteomes" id="UP000297900"/>
    </source>
</evidence>
<dbReference type="Proteomes" id="UP000297900">
    <property type="component" value="Unassembled WGS sequence"/>
</dbReference>
<proteinExistence type="predicted"/>
<evidence type="ECO:0000259" key="2">
    <source>
        <dbReference type="SMART" id="SM00858"/>
    </source>
</evidence>
<organism evidence="3 4">
    <name type="scientific">Cohnella luojiensis</name>
    <dbReference type="NCBI Taxonomy" id="652876"/>
    <lineage>
        <taxon>Bacteria</taxon>
        <taxon>Bacillati</taxon>
        <taxon>Bacillota</taxon>
        <taxon>Bacilli</taxon>
        <taxon>Bacillales</taxon>
        <taxon>Paenibacillaceae</taxon>
        <taxon>Cohnella</taxon>
    </lineage>
</organism>
<keyword evidence="4" id="KW-1185">Reference proteome</keyword>
<dbReference type="InterPro" id="IPR044144">
    <property type="entry name" value="SAF_UxaA/GarD"/>
</dbReference>
<protein>
    <submittedName>
        <fullName evidence="3">D-galactarate dehydratase</fullName>
    </submittedName>
</protein>
<dbReference type="EMBL" id="SOMN01000006">
    <property type="protein sequence ID" value="TFE28618.1"/>
    <property type="molecule type" value="Genomic_DNA"/>
</dbReference>
<accession>A0A4Y8M5T8</accession>
<dbReference type="Gene3D" id="2.30.130.110">
    <property type="match status" value="1"/>
</dbReference>
<keyword evidence="1" id="KW-0456">Lyase</keyword>
<dbReference type="Pfam" id="PF08666">
    <property type="entry name" value="SAF"/>
    <property type="match status" value="1"/>
</dbReference>
<comment type="caution">
    <text evidence="3">The sequence shown here is derived from an EMBL/GenBank/DDBJ whole genome shotgun (WGS) entry which is preliminary data.</text>
</comment>
<name>A0A4Y8M5T8_9BACL</name>
<reference evidence="3 4" key="1">
    <citation type="submission" date="2019-03" db="EMBL/GenBank/DDBJ databases">
        <title>Cohnella endophytica sp. nov., a novel endophytic bacterium isolated from bark of Sonneratia apetala.</title>
        <authorList>
            <person name="Tuo L."/>
        </authorList>
    </citation>
    <scope>NUCLEOTIDE SEQUENCE [LARGE SCALE GENOMIC DNA]</scope>
    <source>
        <strain evidence="3 4">CCTCC AB 208254</strain>
    </source>
</reference>